<name>A0A9P1H4J8_9PEZI</name>
<dbReference type="PROSITE" id="PS01136">
    <property type="entry name" value="UPF0034"/>
    <property type="match status" value="1"/>
</dbReference>
<evidence type="ECO:0000256" key="2">
    <source>
        <dbReference type="ARBA" id="ARBA00022630"/>
    </source>
</evidence>
<evidence type="ECO:0000256" key="6">
    <source>
        <dbReference type="ARBA" id="ARBA00023002"/>
    </source>
</evidence>
<sequence>MVRYSKPPTIAQFGASSPIELSRAASLVIPYVNGVDLNCGCPQTWACAANLGAALMENRELVRDMLVETRGVMQRDGWVRDKESSRGRSLSVKIRIHKDLRKTVDFINTVIGDLQEPLVDFITIHPRTRRTPSNIPIDTDALRFLASEFGHKIPLILSGDVFTLSSIPIPTLEKHADDDVPTPAGTGIRGVMSARAILMNPALYAGHDTCSWKVVASFMRNVVASPLPLRLVHHHLGEMCGPGPGENKAALLDKRERTALLKQMTMLDVIDFLDRTVDGKLGKTGGLSRIR</sequence>
<dbReference type="InterPro" id="IPR013785">
    <property type="entry name" value="Aldolase_TIM"/>
</dbReference>
<dbReference type="PANTHER" id="PTHR11082:SF31">
    <property type="entry name" value="TRNA-DIHYDROURIDINE(20A_20B) SYNTHASE [NAD(P)+]-LIKE"/>
    <property type="match status" value="1"/>
</dbReference>
<comment type="catalytic activity">
    <reaction evidence="8">
        <text>a 5,6-dihydrouridine in mRNA + NAD(+) = a uridine in mRNA + NADH + H(+)</text>
        <dbReference type="Rhea" id="RHEA:69851"/>
        <dbReference type="Rhea" id="RHEA-COMP:14658"/>
        <dbReference type="Rhea" id="RHEA-COMP:17789"/>
        <dbReference type="ChEBI" id="CHEBI:15378"/>
        <dbReference type="ChEBI" id="CHEBI:57540"/>
        <dbReference type="ChEBI" id="CHEBI:57945"/>
        <dbReference type="ChEBI" id="CHEBI:65315"/>
        <dbReference type="ChEBI" id="CHEBI:74443"/>
    </reaction>
    <physiologicalReaction direction="right-to-left" evidence="8">
        <dbReference type="Rhea" id="RHEA:69853"/>
    </physiologicalReaction>
</comment>
<keyword evidence="5" id="KW-0819">tRNA processing</keyword>
<dbReference type="Proteomes" id="UP000838763">
    <property type="component" value="Unassembled WGS sequence"/>
</dbReference>
<evidence type="ECO:0000256" key="4">
    <source>
        <dbReference type="ARBA" id="ARBA00022664"/>
    </source>
</evidence>
<comment type="function">
    <text evidence="7">Catalyzes the synthesis of dihydrouridine, a modified base found in the D-loop of most tRNAs. Specifically modifies U47 in cytoplasmic tRNAs. Catalyzes the synthesis of dihydrouridine in some mRNAs, thereby affecting their translation.</text>
</comment>
<comment type="caution">
    <text evidence="11">The sequence shown here is derived from an EMBL/GenBank/DDBJ whole genome shotgun (WGS) entry which is preliminary data.</text>
</comment>
<evidence type="ECO:0000259" key="10">
    <source>
        <dbReference type="Pfam" id="PF01207"/>
    </source>
</evidence>
<evidence type="ECO:0000313" key="12">
    <source>
        <dbReference type="Proteomes" id="UP000838763"/>
    </source>
</evidence>
<evidence type="ECO:0000256" key="3">
    <source>
        <dbReference type="ARBA" id="ARBA00022643"/>
    </source>
</evidence>
<reference evidence="11" key="1">
    <citation type="submission" date="2022-11" db="EMBL/GenBank/DDBJ databases">
        <authorList>
            <person name="Scott C."/>
            <person name="Bruce N."/>
        </authorList>
    </citation>
    <scope>NUCLEOTIDE SEQUENCE</scope>
</reference>
<dbReference type="InterPro" id="IPR035587">
    <property type="entry name" value="DUS-like_FMN-bd"/>
</dbReference>
<dbReference type="GO" id="GO:0017150">
    <property type="term" value="F:tRNA dihydrouridine synthase activity"/>
    <property type="evidence" value="ECO:0007669"/>
    <property type="project" value="InterPro"/>
</dbReference>
<protein>
    <recommendedName>
        <fullName evidence="10">DUS-like FMN-binding domain-containing protein</fullName>
    </recommendedName>
</protein>
<dbReference type="EMBL" id="CALLCH030000015">
    <property type="protein sequence ID" value="CAI4216637.1"/>
    <property type="molecule type" value="Genomic_DNA"/>
</dbReference>
<keyword evidence="4" id="KW-0507">mRNA processing</keyword>
<dbReference type="SUPFAM" id="SSF51395">
    <property type="entry name" value="FMN-linked oxidoreductases"/>
    <property type="match status" value="1"/>
</dbReference>
<proteinExistence type="predicted"/>
<dbReference type="PANTHER" id="PTHR11082">
    <property type="entry name" value="TRNA-DIHYDROURIDINE SYNTHASE"/>
    <property type="match status" value="1"/>
</dbReference>
<dbReference type="CDD" id="cd02801">
    <property type="entry name" value="DUS_like_FMN"/>
    <property type="match status" value="1"/>
</dbReference>
<dbReference type="GO" id="GO:0006397">
    <property type="term" value="P:mRNA processing"/>
    <property type="evidence" value="ECO:0007669"/>
    <property type="project" value="UniProtKB-KW"/>
</dbReference>
<dbReference type="Pfam" id="PF01207">
    <property type="entry name" value="Dus"/>
    <property type="match status" value="1"/>
</dbReference>
<keyword evidence="12" id="KW-1185">Reference proteome</keyword>
<comment type="cofactor">
    <cofactor evidence="1">
        <name>FMN</name>
        <dbReference type="ChEBI" id="CHEBI:58210"/>
    </cofactor>
</comment>
<feature type="domain" description="DUS-like FMN-binding" evidence="10">
    <location>
        <begin position="8"/>
        <end position="239"/>
    </location>
</feature>
<organism evidence="11 12">
    <name type="scientific">Parascedosporium putredinis</name>
    <dbReference type="NCBI Taxonomy" id="1442378"/>
    <lineage>
        <taxon>Eukaryota</taxon>
        <taxon>Fungi</taxon>
        <taxon>Dikarya</taxon>
        <taxon>Ascomycota</taxon>
        <taxon>Pezizomycotina</taxon>
        <taxon>Sordariomycetes</taxon>
        <taxon>Hypocreomycetidae</taxon>
        <taxon>Microascales</taxon>
        <taxon>Microascaceae</taxon>
        <taxon>Parascedosporium</taxon>
    </lineage>
</organism>
<keyword evidence="3" id="KW-0288">FMN</keyword>
<dbReference type="InterPro" id="IPR018517">
    <property type="entry name" value="tRNA_hU_synthase_CS"/>
</dbReference>
<comment type="catalytic activity">
    <reaction evidence="9">
        <text>a 5,6-dihydrouridine in mRNA + NADP(+) = a uridine in mRNA + NADPH + H(+)</text>
        <dbReference type="Rhea" id="RHEA:69855"/>
        <dbReference type="Rhea" id="RHEA-COMP:14658"/>
        <dbReference type="Rhea" id="RHEA-COMP:17789"/>
        <dbReference type="ChEBI" id="CHEBI:15378"/>
        <dbReference type="ChEBI" id="CHEBI:57783"/>
        <dbReference type="ChEBI" id="CHEBI:58349"/>
        <dbReference type="ChEBI" id="CHEBI:65315"/>
        <dbReference type="ChEBI" id="CHEBI:74443"/>
    </reaction>
    <physiologicalReaction direction="right-to-left" evidence="9">
        <dbReference type="Rhea" id="RHEA:69857"/>
    </physiologicalReaction>
</comment>
<evidence type="ECO:0000256" key="7">
    <source>
        <dbReference type="ARBA" id="ARBA00045934"/>
    </source>
</evidence>
<evidence type="ECO:0000256" key="8">
    <source>
        <dbReference type="ARBA" id="ARBA00048342"/>
    </source>
</evidence>
<evidence type="ECO:0000256" key="9">
    <source>
        <dbReference type="ARBA" id="ARBA00049447"/>
    </source>
</evidence>
<evidence type="ECO:0000256" key="5">
    <source>
        <dbReference type="ARBA" id="ARBA00022694"/>
    </source>
</evidence>
<gene>
    <name evidence="11" type="ORF">PPNO1_LOCUS6289</name>
</gene>
<dbReference type="GO" id="GO:0050660">
    <property type="term" value="F:flavin adenine dinucleotide binding"/>
    <property type="evidence" value="ECO:0007669"/>
    <property type="project" value="InterPro"/>
</dbReference>
<evidence type="ECO:0000313" key="11">
    <source>
        <dbReference type="EMBL" id="CAI4216637.1"/>
    </source>
</evidence>
<dbReference type="AlphaFoldDB" id="A0A9P1H4J8"/>
<keyword evidence="2" id="KW-0285">Flavoprotein</keyword>
<dbReference type="Gene3D" id="3.20.20.70">
    <property type="entry name" value="Aldolase class I"/>
    <property type="match status" value="1"/>
</dbReference>
<evidence type="ECO:0000256" key="1">
    <source>
        <dbReference type="ARBA" id="ARBA00001917"/>
    </source>
</evidence>
<accession>A0A9P1H4J8</accession>
<dbReference type="OrthoDB" id="9977870at2759"/>
<keyword evidence="6" id="KW-0560">Oxidoreductase</keyword>